<dbReference type="SUPFAM" id="SSF46785">
    <property type="entry name" value="Winged helix' DNA-binding domain"/>
    <property type="match status" value="1"/>
</dbReference>
<keyword evidence="2" id="KW-1185">Reference proteome</keyword>
<dbReference type="Pfam" id="PF02082">
    <property type="entry name" value="Rrf2"/>
    <property type="match status" value="1"/>
</dbReference>
<organism evidence="1 2">
    <name type="scientific">Neobacillus rhizosphaerae</name>
    <dbReference type="NCBI Taxonomy" id="2880965"/>
    <lineage>
        <taxon>Bacteria</taxon>
        <taxon>Bacillati</taxon>
        <taxon>Bacillota</taxon>
        <taxon>Bacilli</taxon>
        <taxon>Bacillales</taxon>
        <taxon>Bacillaceae</taxon>
        <taxon>Neobacillus</taxon>
    </lineage>
</organism>
<dbReference type="EMBL" id="CALBWS010000002">
    <property type="protein sequence ID" value="CAH2713444.1"/>
    <property type="molecule type" value="Genomic_DNA"/>
</dbReference>
<dbReference type="Gene3D" id="1.10.10.10">
    <property type="entry name" value="Winged helix-like DNA-binding domain superfamily/Winged helix DNA-binding domain"/>
    <property type="match status" value="1"/>
</dbReference>
<dbReference type="RefSeq" id="WP_248733794.1">
    <property type="nucleotide sequence ID" value="NZ_CALBWS010000002.1"/>
</dbReference>
<evidence type="ECO:0000313" key="1">
    <source>
        <dbReference type="EMBL" id="CAH2713444.1"/>
    </source>
</evidence>
<protein>
    <submittedName>
        <fullName evidence="1">HTH-type transcriptional regulator YwnA</fullName>
    </submittedName>
</protein>
<sequence length="135" mass="14861">MKNSRFAVAIHILSLASFQPRATSDFIASSVNTNPVVIRRISSMLKKAGLLTSQAGVPGVNLTKDPIDITLLEIYKAVQGKDETTFAMHEDPNPDCVVGRNIQATLENKFMCAQSAMENELARQTLDDILHDLFE</sequence>
<comment type="caution">
    <text evidence="1">The sequence shown here is derived from an EMBL/GenBank/DDBJ whole genome shotgun (WGS) entry which is preliminary data.</text>
</comment>
<reference evidence="1" key="1">
    <citation type="submission" date="2022-04" db="EMBL/GenBank/DDBJ databases">
        <authorList>
            <person name="Criscuolo A."/>
        </authorList>
    </citation>
    <scope>NUCLEOTIDE SEQUENCE</scope>
    <source>
        <strain evidence="1">CIP111895</strain>
    </source>
</reference>
<name>A0ABM9ELH7_9BACI</name>
<proteinExistence type="predicted"/>
<dbReference type="InterPro" id="IPR036390">
    <property type="entry name" value="WH_DNA-bd_sf"/>
</dbReference>
<dbReference type="InterPro" id="IPR000944">
    <property type="entry name" value="Tscrpt_reg_Rrf2"/>
</dbReference>
<dbReference type="Proteomes" id="UP000838308">
    <property type="component" value="Unassembled WGS sequence"/>
</dbReference>
<evidence type="ECO:0000313" key="2">
    <source>
        <dbReference type="Proteomes" id="UP000838308"/>
    </source>
</evidence>
<accession>A0ABM9ELH7</accession>
<gene>
    <name evidence="1" type="primary">ywnA_1</name>
    <name evidence="1" type="ORF">BACCIP111895_00579</name>
</gene>
<dbReference type="InterPro" id="IPR036388">
    <property type="entry name" value="WH-like_DNA-bd_sf"/>
</dbReference>
<dbReference type="PANTHER" id="PTHR33221">
    <property type="entry name" value="WINGED HELIX-TURN-HELIX TRANSCRIPTIONAL REGULATOR, RRF2 FAMILY"/>
    <property type="match status" value="1"/>
</dbReference>
<dbReference type="PANTHER" id="PTHR33221:SF15">
    <property type="entry name" value="HTH-TYPE TRANSCRIPTIONAL REGULATOR YWGB-RELATED"/>
    <property type="match status" value="1"/>
</dbReference>
<dbReference type="PROSITE" id="PS51197">
    <property type="entry name" value="HTH_RRF2_2"/>
    <property type="match status" value="1"/>
</dbReference>